<evidence type="ECO:0000313" key="5">
    <source>
        <dbReference type="Proteomes" id="UP000825002"/>
    </source>
</evidence>
<dbReference type="PRINTS" id="PR00412">
    <property type="entry name" value="EPOXHYDRLASE"/>
</dbReference>
<dbReference type="InterPro" id="IPR000639">
    <property type="entry name" value="Epox_hydrolase-like"/>
</dbReference>
<dbReference type="InterPro" id="IPR000073">
    <property type="entry name" value="AB_hydrolase_1"/>
</dbReference>
<evidence type="ECO:0000313" key="4">
    <source>
        <dbReference type="EMBL" id="KAG9510772.1"/>
    </source>
</evidence>
<accession>A0ABQ7SBK6</accession>
<evidence type="ECO:0000256" key="2">
    <source>
        <dbReference type="ARBA" id="ARBA00022801"/>
    </source>
</evidence>
<dbReference type="PANTHER" id="PTHR43798:SF14">
    <property type="entry name" value="SERINE HYDROLASE-LIKE PROTEIN DDB_G0286239"/>
    <property type="match status" value="1"/>
</dbReference>
<dbReference type="EMBL" id="JAIFTH010000077">
    <property type="protein sequence ID" value="KAG9510772.1"/>
    <property type="molecule type" value="Genomic_DNA"/>
</dbReference>
<sequence>MGRRAVIEEREFEVPYGLIRAKTWHEDTDDCVKILALHGWMDNAGSFDRLIPHLNHPRGIYVVAMDLPGHGRSSQLPKGSIYGDTTFIVEIRRVVMQLGWKRFYIMGHSLGGGLALWYASLYPDEVEQLILLDFIKPRTTTTEDLAKRTSDAIDHLIEITKRGTRDKGTVTVSRETAIITTIEAHKSLGVLSRDDATCLLKRSTIDVSVPPNSVIYYRDLRLQSMINYREHLELARLMFDGVKCEIITLLGKDGFYKSEAPDDYWIYLDEFMNILASRCAKFSVYWLEKSDHYLHMNKASEVAPYVNKFMENPESNYFPQLHENLPKCLKESIQIKNNDGRNENSSLKERACA</sequence>
<dbReference type="InterPro" id="IPR050266">
    <property type="entry name" value="AB_hydrolase_sf"/>
</dbReference>
<gene>
    <name evidence="4" type="primary">serhl</name>
    <name evidence="4" type="ORF">GZH46_00675</name>
</gene>
<protein>
    <submittedName>
        <fullName evidence="4">Serine hydrolase-like protein</fullName>
    </submittedName>
</protein>
<dbReference type="Pfam" id="PF00561">
    <property type="entry name" value="Abhydrolase_1"/>
    <property type="match status" value="1"/>
</dbReference>
<name>A0ABQ7SBK6_9ACAR</name>
<dbReference type="SUPFAM" id="SSF53474">
    <property type="entry name" value="alpha/beta-Hydrolases"/>
    <property type="match status" value="1"/>
</dbReference>
<proteinExistence type="inferred from homology"/>
<dbReference type="PANTHER" id="PTHR43798">
    <property type="entry name" value="MONOACYLGLYCEROL LIPASE"/>
    <property type="match status" value="1"/>
</dbReference>
<dbReference type="Gene3D" id="3.40.50.1820">
    <property type="entry name" value="alpha/beta hydrolase"/>
    <property type="match status" value="1"/>
</dbReference>
<organism evidence="4 5">
    <name type="scientific">Fragariocoptes setiger</name>
    <dbReference type="NCBI Taxonomy" id="1670756"/>
    <lineage>
        <taxon>Eukaryota</taxon>
        <taxon>Metazoa</taxon>
        <taxon>Ecdysozoa</taxon>
        <taxon>Arthropoda</taxon>
        <taxon>Chelicerata</taxon>
        <taxon>Arachnida</taxon>
        <taxon>Acari</taxon>
        <taxon>Acariformes</taxon>
        <taxon>Trombidiformes</taxon>
        <taxon>Prostigmata</taxon>
        <taxon>Eupodina</taxon>
        <taxon>Eriophyoidea</taxon>
        <taxon>Phytoptidae</taxon>
        <taxon>Fragariocoptes</taxon>
    </lineage>
</organism>
<evidence type="ECO:0000259" key="3">
    <source>
        <dbReference type="Pfam" id="PF00561"/>
    </source>
</evidence>
<feature type="domain" description="AB hydrolase-1" evidence="3">
    <location>
        <begin position="34"/>
        <end position="134"/>
    </location>
</feature>
<dbReference type="Proteomes" id="UP000825002">
    <property type="component" value="Unassembled WGS sequence"/>
</dbReference>
<reference evidence="4 5" key="1">
    <citation type="submission" date="2020-10" db="EMBL/GenBank/DDBJ databases">
        <authorList>
            <person name="Klimov P.B."/>
            <person name="Dyachkov S.M."/>
            <person name="Chetverikov P.E."/>
        </authorList>
    </citation>
    <scope>NUCLEOTIDE SEQUENCE [LARGE SCALE GENOMIC DNA]</scope>
    <source>
        <strain evidence="4">BMOC 18-1129-001#AD2665</strain>
        <tissue evidence="4">Entire mites</tissue>
    </source>
</reference>
<dbReference type="PRINTS" id="PR00111">
    <property type="entry name" value="ABHYDROLASE"/>
</dbReference>
<comment type="similarity">
    <text evidence="1">Belongs to the AB hydrolase superfamily.</text>
</comment>
<keyword evidence="5" id="KW-1185">Reference proteome</keyword>
<dbReference type="InterPro" id="IPR029058">
    <property type="entry name" value="AB_hydrolase_fold"/>
</dbReference>
<feature type="non-terminal residue" evidence="4">
    <location>
        <position position="1"/>
    </location>
</feature>
<evidence type="ECO:0000256" key="1">
    <source>
        <dbReference type="ARBA" id="ARBA00008645"/>
    </source>
</evidence>
<keyword evidence="2" id="KW-0378">Hydrolase</keyword>
<comment type="caution">
    <text evidence="4">The sequence shown here is derived from an EMBL/GenBank/DDBJ whole genome shotgun (WGS) entry which is preliminary data.</text>
</comment>